<gene>
    <name evidence="1" type="ORF">CCO03_07835</name>
</gene>
<dbReference type="OrthoDB" id="9554448at2"/>
<dbReference type="Proteomes" id="UP000196138">
    <property type="component" value="Chromosome"/>
</dbReference>
<name>A0A1Y0ELR7_9BURK</name>
<dbReference type="EMBL" id="CP021455">
    <property type="protein sequence ID" value="ARU04594.1"/>
    <property type="molecule type" value="Genomic_DNA"/>
</dbReference>
<sequence length="192" mass="21317">MSKIIDFFPQTEVRIARLNHVSGGDADIFSKSGRSTHVYVRAFTPVPVRSSTAVQCLVEYSVEEGRSNNTRLLGRTTVTMELENGMRLNKIGGGFKPANYYERIMGEQHGLMDISDRPGISGSYLQTCRIRIDGKGDDDQGNASLEGTLILPLRVEVEDEAPSTPSRSFSRLEMLQGRPFFKSVKLGLPMED</sequence>
<dbReference type="AlphaFoldDB" id="A0A1Y0ELR7"/>
<dbReference type="RefSeq" id="WP_087279471.1">
    <property type="nucleotide sequence ID" value="NZ_CP021455.1"/>
</dbReference>
<proteinExistence type="predicted"/>
<keyword evidence="2" id="KW-1185">Reference proteome</keyword>
<accession>A0A1Y0ELR7</accession>
<evidence type="ECO:0000313" key="1">
    <source>
        <dbReference type="EMBL" id="ARU04594.1"/>
    </source>
</evidence>
<reference evidence="1 2" key="1">
    <citation type="submission" date="2017-05" db="EMBL/GenBank/DDBJ databases">
        <authorList>
            <person name="Song R."/>
            <person name="Chenine A.L."/>
            <person name="Ruprecht R.M."/>
        </authorList>
    </citation>
    <scope>NUCLEOTIDE SEQUENCE [LARGE SCALE GENOMIC DNA]</scope>
    <source>
        <strain evidence="1 2">DSM 26136</strain>
    </source>
</reference>
<organism evidence="1 2">
    <name type="scientific">Comamonas serinivorans</name>
    <dbReference type="NCBI Taxonomy" id="1082851"/>
    <lineage>
        <taxon>Bacteria</taxon>
        <taxon>Pseudomonadati</taxon>
        <taxon>Pseudomonadota</taxon>
        <taxon>Betaproteobacteria</taxon>
        <taxon>Burkholderiales</taxon>
        <taxon>Comamonadaceae</taxon>
        <taxon>Comamonas</taxon>
    </lineage>
</organism>
<protein>
    <submittedName>
        <fullName evidence="1">Uncharacterized protein</fullName>
    </submittedName>
</protein>
<evidence type="ECO:0000313" key="2">
    <source>
        <dbReference type="Proteomes" id="UP000196138"/>
    </source>
</evidence>
<dbReference type="KEGG" id="cser:CCO03_07835"/>